<keyword evidence="1" id="KW-0812">Transmembrane</keyword>
<feature type="transmembrane region" description="Helical" evidence="1">
    <location>
        <begin position="101"/>
        <end position="118"/>
    </location>
</feature>
<dbReference type="Pfam" id="PF09922">
    <property type="entry name" value="LiaF-like_C"/>
    <property type="match status" value="1"/>
</dbReference>
<dbReference type="Pfam" id="PF22570">
    <property type="entry name" value="LiaF-TM"/>
    <property type="match status" value="1"/>
</dbReference>
<organism evidence="4 5">
    <name type="scientific">Kroppenstedtia eburnea</name>
    <dbReference type="NCBI Taxonomy" id="714067"/>
    <lineage>
        <taxon>Bacteria</taxon>
        <taxon>Bacillati</taxon>
        <taxon>Bacillota</taxon>
        <taxon>Bacilli</taxon>
        <taxon>Bacillales</taxon>
        <taxon>Thermoactinomycetaceae</taxon>
        <taxon>Kroppenstedtia</taxon>
    </lineage>
</organism>
<keyword evidence="5" id="KW-1185">Reference proteome</keyword>
<feature type="transmembrane region" description="Helical" evidence="1">
    <location>
        <begin position="42"/>
        <end position="59"/>
    </location>
</feature>
<sequence length="266" mass="30037">MQTRHRWNRLIVALLVIGAGTLFLLDNFYVIDISPGEIIADFWPLILVYFGLVNLLQSLRGVFDGRRICSGELLFGLLLLFLGANFLAMNLGFPHVSWLDIWKLWPLILIYLGIRLLLSPRIKSRSSSHSDQRKGGQWYRHEHGDGYEYNLFGEINVGKVPFSLENKHYWVGFGSIDLNLTQAIIPNGETLLRANGMFGSINVYLPSQLPTRVNGLCQLGSIDIMGVEDGGIIKQTSFQSPDFEEAEQRLVLDLSMVCGEIRVVRV</sequence>
<evidence type="ECO:0000313" key="4">
    <source>
        <dbReference type="EMBL" id="SIT18399.1"/>
    </source>
</evidence>
<dbReference type="InterPro" id="IPR047793">
    <property type="entry name" value="LiaF_C"/>
</dbReference>
<evidence type="ECO:0000259" key="2">
    <source>
        <dbReference type="Pfam" id="PF09922"/>
    </source>
</evidence>
<proteinExistence type="predicted"/>
<feature type="domain" description="LiaF transmembrane" evidence="3">
    <location>
        <begin position="12"/>
        <end position="122"/>
    </location>
</feature>
<feature type="transmembrane region" description="Helical" evidence="1">
    <location>
        <begin position="71"/>
        <end position="89"/>
    </location>
</feature>
<reference evidence="5" key="1">
    <citation type="submission" date="2017-01" db="EMBL/GenBank/DDBJ databases">
        <authorList>
            <person name="Varghese N."/>
            <person name="Submissions S."/>
        </authorList>
    </citation>
    <scope>NUCLEOTIDE SEQUENCE [LARGE SCALE GENOMIC DNA]</scope>
    <source>
        <strain evidence="5">DSM 45196</strain>
    </source>
</reference>
<evidence type="ECO:0000313" key="5">
    <source>
        <dbReference type="Proteomes" id="UP000186795"/>
    </source>
</evidence>
<accession>A0A1N7Q6R3</accession>
<dbReference type="OrthoDB" id="1953204at2"/>
<feature type="domain" description="Cell wall-active antibiotics response LiaF-like C-terminal" evidence="2">
    <location>
        <begin position="152"/>
        <end position="263"/>
    </location>
</feature>
<dbReference type="AlphaFoldDB" id="A0A1N7Q6R3"/>
<protein>
    <submittedName>
        <fullName evidence="4">Predicted membrane protein</fullName>
    </submittedName>
</protein>
<evidence type="ECO:0000259" key="3">
    <source>
        <dbReference type="Pfam" id="PF22570"/>
    </source>
</evidence>
<keyword evidence="1" id="KW-0472">Membrane</keyword>
<dbReference type="NCBIfam" id="NF040535">
    <property type="entry name" value="LiaF_C_term"/>
    <property type="match status" value="1"/>
</dbReference>
<feature type="transmembrane region" description="Helical" evidence="1">
    <location>
        <begin position="12"/>
        <end position="30"/>
    </location>
</feature>
<dbReference type="InterPro" id="IPR024425">
    <property type="entry name" value="LiaF-like_C"/>
</dbReference>
<name>A0A1N7Q6R3_9BACL</name>
<dbReference type="RefSeq" id="WP_076526507.1">
    <property type="nucleotide sequence ID" value="NZ_CP048103.1"/>
</dbReference>
<dbReference type="EMBL" id="FTOD01000019">
    <property type="protein sequence ID" value="SIT18399.1"/>
    <property type="molecule type" value="Genomic_DNA"/>
</dbReference>
<gene>
    <name evidence="4" type="ORF">SAMN05421790_11914</name>
</gene>
<dbReference type="InterPro" id="IPR054331">
    <property type="entry name" value="LiaF_TM"/>
</dbReference>
<dbReference type="Proteomes" id="UP000186795">
    <property type="component" value="Unassembled WGS sequence"/>
</dbReference>
<evidence type="ECO:0000256" key="1">
    <source>
        <dbReference type="SAM" id="Phobius"/>
    </source>
</evidence>
<keyword evidence="1" id="KW-1133">Transmembrane helix</keyword>